<name>A0A0D0E611_9AGAM</name>
<keyword evidence="2" id="KW-1185">Reference proteome</keyword>
<dbReference type="Proteomes" id="UP000054538">
    <property type="component" value="Unassembled WGS sequence"/>
</dbReference>
<accession>A0A0D0E611</accession>
<organism evidence="1 2">
    <name type="scientific">Paxillus rubicundulus Ve08.2h10</name>
    <dbReference type="NCBI Taxonomy" id="930991"/>
    <lineage>
        <taxon>Eukaryota</taxon>
        <taxon>Fungi</taxon>
        <taxon>Dikarya</taxon>
        <taxon>Basidiomycota</taxon>
        <taxon>Agaricomycotina</taxon>
        <taxon>Agaricomycetes</taxon>
        <taxon>Agaricomycetidae</taxon>
        <taxon>Boletales</taxon>
        <taxon>Paxilineae</taxon>
        <taxon>Paxillaceae</taxon>
        <taxon>Paxillus</taxon>
    </lineage>
</organism>
<reference evidence="2" key="2">
    <citation type="submission" date="2015-01" db="EMBL/GenBank/DDBJ databases">
        <title>Evolutionary Origins and Diversification of the Mycorrhizal Mutualists.</title>
        <authorList>
            <consortium name="DOE Joint Genome Institute"/>
            <consortium name="Mycorrhizal Genomics Consortium"/>
            <person name="Kohler A."/>
            <person name="Kuo A."/>
            <person name="Nagy L.G."/>
            <person name="Floudas D."/>
            <person name="Copeland A."/>
            <person name="Barry K.W."/>
            <person name="Cichocki N."/>
            <person name="Veneault-Fourrey C."/>
            <person name="LaButti K."/>
            <person name="Lindquist E.A."/>
            <person name="Lipzen A."/>
            <person name="Lundell T."/>
            <person name="Morin E."/>
            <person name="Murat C."/>
            <person name="Riley R."/>
            <person name="Ohm R."/>
            <person name="Sun H."/>
            <person name="Tunlid A."/>
            <person name="Henrissat B."/>
            <person name="Grigoriev I.V."/>
            <person name="Hibbett D.S."/>
            <person name="Martin F."/>
        </authorList>
    </citation>
    <scope>NUCLEOTIDE SEQUENCE [LARGE SCALE GENOMIC DNA]</scope>
    <source>
        <strain evidence="2">Ve08.2h10</strain>
    </source>
</reference>
<reference evidence="1 2" key="1">
    <citation type="submission" date="2014-04" db="EMBL/GenBank/DDBJ databases">
        <authorList>
            <consortium name="DOE Joint Genome Institute"/>
            <person name="Kuo A."/>
            <person name="Kohler A."/>
            <person name="Jargeat P."/>
            <person name="Nagy L.G."/>
            <person name="Floudas D."/>
            <person name="Copeland A."/>
            <person name="Barry K.W."/>
            <person name="Cichocki N."/>
            <person name="Veneault-Fourrey C."/>
            <person name="LaButti K."/>
            <person name="Lindquist E.A."/>
            <person name="Lipzen A."/>
            <person name="Lundell T."/>
            <person name="Morin E."/>
            <person name="Murat C."/>
            <person name="Sun H."/>
            <person name="Tunlid A."/>
            <person name="Henrissat B."/>
            <person name="Grigoriev I.V."/>
            <person name="Hibbett D.S."/>
            <person name="Martin F."/>
            <person name="Nordberg H.P."/>
            <person name="Cantor M.N."/>
            <person name="Hua S.X."/>
        </authorList>
    </citation>
    <scope>NUCLEOTIDE SEQUENCE [LARGE SCALE GENOMIC DNA]</scope>
    <source>
        <strain evidence="1 2">Ve08.2h10</strain>
    </source>
</reference>
<evidence type="ECO:0000313" key="1">
    <source>
        <dbReference type="EMBL" id="KIK93020.1"/>
    </source>
</evidence>
<gene>
    <name evidence="1" type="ORF">PAXRUDRAFT_829405</name>
</gene>
<dbReference type="InParanoid" id="A0A0D0E611"/>
<protein>
    <submittedName>
        <fullName evidence="1">Uncharacterized protein</fullName>
    </submittedName>
</protein>
<dbReference type="AlphaFoldDB" id="A0A0D0E611"/>
<sequence length="98" mass="11162">MIDGNDNYLIDVQYQTKMTQQSYTNMYLRQRSGGSRYSARDVSSHCGIGRSWGSPEWVGGEPENREIKTRMGPRQDLERGTCHCMCGVLPAYECDNDC</sequence>
<evidence type="ECO:0000313" key="2">
    <source>
        <dbReference type="Proteomes" id="UP000054538"/>
    </source>
</evidence>
<dbReference type="HOGENOM" id="CLU_2334266_0_0_1"/>
<dbReference type="EMBL" id="KN825221">
    <property type="protein sequence ID" value="KIK93020.1"/>
    <property type="molecule type" value="Genomic_DNA"/>
</dbReference>
<proteinExistence type="predicted"/>